<protein>
    <submittedName>
        <fullName evidence="1">CPXCG motif-containing cysteine-rich protein</fullName>
    </submittedName>
</protein>
<accession>A0A6N7QPV6</accession>
<evidence type="ECO:0000313" key="1">
    <source>
        <dbReference type="EMBL" id="MRH78062.1"/>
    </source>
</evidence>
<sequence length="60" mass="6617">MIETVMLSCPYCGETYETVVDGSAGNQAYIEDCAVCCQPIECRLTVTADGVYLETRRDDD</sequence>
<reference evidence="1 2" key="1">
    <citation type="submission" date="2019-11" db="EMBL/GenBank/DDBJ databases">
        <authorList>
            <person name="Zhang X.Y."/>
        </authorList>
    </citation>
    <scope>NUCLEOTIDE SEQUENCE [LARGE SCALE GENOMIC DNA]</scope>
    <source>
        <strain evidence="1 2">C176</strain>
    </source>
</reference>
<dbReference type="InterPro" id="IPR017143">
    <property type="entry name" value="UCP037225"/>
</dbReference>
<dbReference type="Proteomes" id="UP000433788">
    <property type="component" value="Unassembled WGS sequence"/>
</dbReference>
<dbReference type="PIRSF" id="PIRSF037225">
    <property type="entry name" value="UCP037225"/>
    <property type="match status" value="1"/>
</dbReference>
<dbReference type="Pfam" id="PF14255">
    <property type="entry name" value="Zn_ribbon_21"/>
    <property type="match status" value="1"/>
</dbReference>
<proteinExistence type="predicted"/>
<organism evidence="1 2">
    <name type="scientific">Spiribacter salilacus</name>
    <dbReference type="NCBI Taxonomy" id="2664894"/>
    <lineage>
        <taxon>Bacteria</taxon>
        <taxon>Pseudomonadati</taxon>
        <taxon>Pseudomonadota</taxon>
        <taxon>Gammaproteobacteria</taxon>
        <taxon>Chromatiales</taxon>
        <taxon>Ectothiorhodospiraceae</taxon>
        <taxon>Spiribacter</taxon>
    </lineage>
</organism>
<dbReference type="InterPro" id="IPR025990">
    <property type="entry name" value="zinc_ribbon_bacterial"/>
</dbReference>
<dbReference type="AlphaFoldDB" id="A0A6N7QPV6"/>
<gene>
    <name evidence="1" type="ORF">GH984_05020</name>
</gene>
<dbReference type="RefSeq" id="WP_153719099.1">
    <property type="nucleotide sequence ID" value="NZ_WJPP01000002.1"/>
</dbReference>
<dbReference type="EMBL" id="WJPP01000002">
    <property type="protein sequence ID" value="MRH78062.1"/>
    <property type="molecule type" value="Genomic_DNA"/>
</dbReference>
<name>A0A6N7QPV6_9GAMM</name>
<evidence type="ECO:0000313" key="2">
    <source>
        <dbReference type="Proteomes" id="UP000433788"/>
    </source>
</evidence>
<comment type="caution">
    <text evidence="1">The sequence shown here is derived from an EMBL/GenBank/DDBJ whole genome shotgun (WGS) entry which is preliminary data.</text>
</comment>
<keyword evidence="2" id="KW-1185">Reference proteome</keyword>